<dbReference type="PROSITE" id="PS51390">
    <property type="entry name" value="WAP"/>
    <property type="match status" value="1"/>
</dbReference>
<evidence type="ECO:0000313" key="3">
    <source>
        <dbReference type="Proteomes" id="UP000410492"/>
    </source>
</evidence>
<proteinExistence type="predicted"/>
<protein>
    <recommendedName>
        <fullName evidence="1">WAP domain-containing protein</fullName>
    </recommendedName>
</protein>
<gene>
    <name evidence="2" type="ORF">CALMAC_LOCUS18349</name>
</gene>
<dbReference type="InterPro" id="IPR008197">
    <property type="entry name" value="WAP_dom"/>
</dbReference>
<name>A0A653DLQ6_CALMS</name>
<evidence type="ECO:0000313" key="2">
    <source>
        <dbReference type="EMBL" id="VEN60757.1"/>
    </source>
</evidence>
<dbReference type="OrthoDB" id="6060011at2759"/>
<dbReference type="Pfam" id="PF00095">
    <property type="entry name" value="WAP"/>
    <property type="match status" value="1"/>
</dbReference>
<dbReference type="GO" id="GO:0030414">
    <property type="term" value="F:peptidase inhibitor activity"/>
    <property type="evidence" value="ECO:0007669"/>
    <property type="project" value="InterPro"/>
</dbReference>
<evidence type="ECO:0000259" key="1">
    <source>
        <dbReference type="PROSITE" id="PS51390"/>
    </source>
</evidence>
<sequence>MTYQSGLVGKPCEAQEYIYDTCTYCTCDGNTNTFLCNAVGCQLTHGGICNENDYTIEACNECRCTFTKFRRCKPIEDCVQGKAKPGECPRIYTTFPDIVQYLCITQKNQDCYTDYGCPGEKKCCKMANCFLGCTDPVP</sequence>
<accession>A0A653DLQ6</accession>
<dbReference type="AlphaFoldDB" id="A0A653DLQ6"/>
<dbReference type="EMBL" id="CAACVG010012751">
    <property type="protein sequence ID" value="VEN60757.1"/>
    <property type="molecule type" value="Genomic_DNA"/>
</dbReference>
<dbReference type="SUPFAM" id="SSF57256">
    <property type="entry name" value="Elafin-like"/>
    <property type="match status" value="1"/>
</dbReference>
<dbReference type="InterPro" id="IPR036645">
    <property type="entry name" value="Elafin-like_sf"/>
</dbReference>
<dbReference type="Gene3D" id="4.10.75.10">
    <property type="entry name" value="Elafin-like"/>
    <property type="match status" value="1"/>
</dbReference>
<dbReference type="GO" id="GO:0005576">
    <property type="term" value="C:extracellular region"/>
    <property type="evidence" value="ECO:0007669"/>
    <property type="project" value="InterPro"/>
</dbReference>
<keyword evidence="3" id="KW-1185">Reference proteome</keyword>
<organism evidence="2 3">
    <name type="scientific">Callosobruchus maculatus</name>
    <name type="common">Southern cowpea weevil</name>
    <name type="synonym">Pulse bruchid</name>
    <dbReference type="NCBI Taxonomy" id="64391"/>
    <lineage>
        <taxon>Eukaryota</taxon>
        <taxon>Metazoa</taxon>
        <taxon>Ecdysozoa</taxon>
        <taxon>Arthropoda</taxon>
        <taxon>Hexapoda</taxon>
        <taxon>Insecta</taxon>
        <taxon>Pterygota</taxon>
        <taxon>Neoptera</taxon>
        <taxon>Endopterygota</taxon>
        <taxon>Coleoptera</taxon>
        <taxon>Polyphaga</taxon>
        <taxon>Cucujiformia</taxon>
        <taxon>Chrysomeloidea</taxon>
        <taxon>Chrysomelidae</taxon>
        <taxon>Bruchinae</taxon>
        <taxon>Bruchini</taxon>
        <taxon>Callosobruchus</taxon>
    </lineage>
</organism>
<feature type="domain" description="WAP" evidence="1">
    <location>
        <begin position="81"/>
        <end position="137"/>
    </location>
</feature>
<dbReference type="PRINTS" id="PR00003">
    <property type="entry name" value="4DISULPHCORE"/>
</dbReference>
<dbReference type="Proteomes" id="UP000410492">
    <property type="component" value="Unassembled WGS sequence"/>
</dbReference>
<reference evidence="2 3" key="1">
    <citation type="submission" date="2019-01" db="EMBL/GenBank/DDBJ databases">
        <authorList>
            <person name="Sayadi A."/>
        </authorList>
    </citation>
    <scope>NUCLEOTIDE SEQUENCE [LARGE SCALE GENOMIC DNA]</scope>
</reference>